<keyword evidence="2" id="KW-1185">Reference proteome</keyword>
<dbReference type="RefSeq" id="WP_078669703.1">
    <property type="nucleotide sequence ID" value="NZ_FUWZ01000002.1"/>
</dbReference>
<evidence type="ECO:0000313" key="1">
    <source>
        <dbReference type="EMBL" id="SKA16174.1"/>
    </source>
</evidence>
<evidence type="ECO:0000313" key="2">
    <source>
        <dbReference type="Proteomes" id="UP000190367"/>
    </source>
</evidence>
<dbReference type="Pfam" id="PF26559">
    <property type="entry name" value="DUF8184"/>
    <property type="match status" value="1"/>
</dbReference>
<proteinExistence type="predicted"/>
<gene>
    <name evidence="1" type="ORF">SAMN04488128_1021225</name>
</gene>
<dbReference type="Proteomes" id="UP000190367">
    <property type="component" value="Unassembled WGS sequence"/>
</dbReference>
<organism evidence="1 2">
    <name type="scientific">Chitinophaga eiseniae</name>
    <dbReference type="NCBI Taxonomy" id="634771"/>
    <lineage>
        <taxon>Bacteria</taxon>
        <taxon>Pseudomonadati</taxon>
        <taxon>Bacteroidota</taxon>
        <taxon>Chitinophagia</taxon>
        <taxon>Chitinophagales</taxon>
        <taxon>Chitinophagaceae</taxon>
        <taxon>Chitinophaga</taxon>
    </lineage>
</organism>
<dbReference type="EMBL" id="FUWZ01000002">
    <property type="protein sequence ID" value="SKA16174.1"/>
    <property type="molecule type" value="Genomic_DNA"/>
</dbReference>
<reference evidence="2" key="1">
    <citation type="submission" date="2017-02" db="EMBL/GenBank/DDBJ databases">
        <authorList>
            <person name="Varghese N."/>
            <person name="Submissions S."/>
        </authorList>
    </citation>
    <scope>NUCLEOTIDE SEQUENCE [LARGE SCALE GENOMIC DNA]</scope>
    <source>
        <strain evidence="2">DSM 22224</strain>
    </source>
</reference>
<accession>A0A1T4RJK2</accession>
<sequence>METIVPENIKDDKQQIITRMYTDLENTAAADRFYTTRNIEDCSADLDTYIKRLSQSADSKSIAKSIKWIFRSLSTFKQEEEAPEFLWGFIYNGYTKELTDFILNTAFAFGLEKGKPKTIKSKISYLTHHPHSIDLFRIYIGSTSKSGVILNYNQKSSLFEYLENPYGESYALPVFDLVINEDYTALSFNVLASGAYKTITLKAWQPTDSVLFKAIHDLHKSEQLKSSPLPDYCELELELTEGVLTRLTTRNYDANNRIINMYTEGAGMKIFVQELDANNCFQNSDNMAPHPEIVDEKFVIVDAVPHWKYYEIEDLDMQQEVISVRTKPQQFEYENDERVNVIAHPIPCRTIQHPIKSYAFIKTLLHELLPLRQPFKSRF</sequence>
<protein>
    <submittedName>
        <fullName evidence="1">Uncharacterized protein</fullName>
    </submittedName>
</protein>
<dbReference type="AlphaFoldDB" id="A0A1T4RJK2"/>
<dbReference type="InterPro" id="IPR058497">
    <property type="entry name" value="DUF8184"/>
</dbReference>
<dbReference type="OrthoDB" id="1148790at2"/>
<name>A0A1T4RJK2_9BACT</name>